<evidence type="ECO:0000256" key="1">
    <source>
        <dbReference type="ARBA" id="ARBA00010797"/>
    </source>
</evidence>
<dbReference type="NCBIfam" id="TIGR00062">
    <property type="entry name" value="L27"/>
    <property type="match status" value="1"/>
</dbReference>
<evidence type="ECO:0000313" key="8">
    <source>
        <dbReference type="Proteomes" id="UP000031465"/>
    </source>
</evidence>
<keyword evidence="3 5" id="KW-0687">Ribonucleoprotein</keyword>
<dbReference type="GO" id="GO:0003735">
    <property type="term" value="F:structural constituent of ribosome"/>
    <property type="evidence" value="ECO:0007669"/>
    <property type="project" value="InterPro"/>
</dbReference>
<protein>
    <recommendedName>
        <fullName evidence="4 5">Large ribosomal subunit protein bL27</fullName>
    </recommendedName>
</protein>
<dbReference type="PANTHER" id="PTHR15893:SF0">
    <property type="entry name" value="LARGE RIBOSOMAL SUBUNIT PROTEIN BL27M"/>
    <property type="match status" value="1"/>
</dbReference>
<comment type="similarity">
    <text evidence="1 5">Belongs to the bacterial ribosomal protein bL27 family.</text>
</comment>
<comment type="caution">
    <text evidence="7">The sequence shown here is derived from an EMBL/GenBank/DDBJ whole genome shotgun (WGS) entry which is preliminary data.</text>
</comment>
<dbReference type="InterPro" id="IPR001684">
    <property type="entry name" value="Ribosomal_bL27"/>
</dbReference>
<evidence type="ECO:0000256" key="5">
    <source>
        <dbReference type="HAMAP-Rule" id="MF_00539"/>
    </source>
</evidence>
<evidence type="ECO:0000313" key="7">
    <source>
        <dbReference type="EMBL" id="KIC73906.1"/>
    </source>
</evidence>
<dbReference type="Pfam" id="PF01016">
    <property type="entry name" value="Ribosomal_L27"/>
    <property type="match status" value="1"/>
</dbReference>
<evidence type="ECO:0000256" key="4">
    <source>
        <dbReference type="ARBA" id="ARBA00035175"/>
    </source>
</evidence>
<evidence type="ECO:0000256" key="3">
    <source>
        <dbReference type="ARBA" id="ARBA00023274"/>
    </source>
</evidence>
<gene>
    <name evidence="5 7" type="primary">rpmA</name>
    <name evidence="7" type="ORF">DB44_AS00020</name>
</gene>
<reference evidence="7 8" key="1">
    <citation type="journal article" date="2014" name="Mol. Biol. Evol.">
        <title>Massive expansion of Ubiquitination-related gene families within the Chlamydiae.</title>
        <authorList>
            <person name="Domman D."/>
            <person name="Collingro A."/>
            <person name="Lagkouvardos I."/>
            <person name="Gehre L."/>
            <person name="Weinmaier T."/>
            <person name="Rattei T."/>
            <person name="Subtil A."/>
            <person name="Horn M."/>
        </authorList>
    </citation>
    <scope>NUCLEOTIDE SEQUENCE [LARGE SCALE GENOMIC DNA]</scope>
    <source>
        <strain evidence="7 8">EI2</strain>
    </source>
</reference>
<sequence>MVLEASVKERKEIMAHKKGQGSTRNGRDSHSKRLGIKVGSGEVVRAGSILVRQRGTKWHPAKNVGRGTDDTLFALADGVVAFRKSNKTYISIETGA</sequence>
<feature type="region of interest" description="Disordered" evidence="6">
    <location>
        <begin position="1"/>
        <end position="37"/>
    </location>
</feature>
<name>A0A0C1JTW7_9BACT</name>
<dbReference type="GO" id="GO:0006412">
    <property type="term" value="P:translation"/>
    <property type="evidence" value="ECO:0007669"/>
    <property type="project" value="UniProtKB-UniRule"/>
</dbReference>
<organism evidence="7 8">
    <name type="scientific">Candidatus Protochlamydia amoebophila</name>
    <dbReference type="NCBI Taxonomy" id="362787"/>
    <lineage>
        <taxon>Bacteria</taxon>
        <taxon>Pseudomonadati</taxon>
        <taxon>Chlamydiota</taxon>
        <taxon>Chlamydiia</taxon>
        <taxon>Parachlamydiales</taxon>
        <taxon>Parachlamydiaceae</taxon>
        <taxon>Candidatus Protochlamydia</taxon>
    </lineage>
</organism>
<dbReference type="HAMAP" id="MF_00539">
    <property type="entry name" value="Ribosomal_bL27"/>
    <property type="match status" value="1"/>
</dbReference>
<dbReference type="GO" id="GO:0022625">
    <property type="term" value="C:cytosolic large ribosomal subunit"/>
    <property type="evidence" value="ECO:0007669"/>
    <property type="project" value="TreeGrafter"/>
</dbReference>
<evidence type="ECO:0000256" key="6">
    <source>
        <dbReference type="SAM" id="MobiDB-lite"/>
    </source>
</evidence>
<dbReference type="PRINTS" id="PR00063">
    <property type="entry name" value="RIBOSOMALL27"/>
</dbReference>
<feature type="compositionally biased region" description="Basic and acidic residues" evidence="6">
    <location>
        <begin position="1"/>
        <end position="15"/>
    </location>
</feature>
<dbReference type="FunFam" id="2.40.50.100:FF:000020">
    <property type="entry name" value="50S ribosomal protein L27"/>
    <property type="match status" value="1"/>
</dbReference>
<dbReference type="PANTHER" id="PTHR15893">
    <property type="entry name" value="RIBOSOMAL PROTEIN L27"/>
    <property type="match status" value="1"/>
</dbReference>
<dbReference type="Gene3D" id="2.40.50.100">
    <property type="match status" value="1"/>
</dbReference>
<dbReference type="Proteomes" id="UP000031465">
    <property type="component" value="Unassembled WGS sequence"/>
</dbReference>
<proteinExistence type="inferred from homology"/>
<dbReference type="EMBL" id="JSAN01000017">
    <property type="protein sequence ID" value="KIC73906.1"/>
    <property type="molecule type" value="Genomic_DNA"/>
</dbReference>
<dbReference type="SUPFAM" id="SSF110324">
    <property type="entry name" value="Ribosomal L27 protein-like"/>
    <property type="match status" value="1"/>
</dbReference>
<keyword evidence="2 5" id="KW-0689">Ribosomal protein</keyword>
<accession>A0A0C1JTW7</accession>
<dbReference type="PATRIC" id="fig|362787.3.peg.244"/>
<evidence type="ECO:0000256" key="2">
    <source>
        <dbReference type="ARBA" id="ARBA00022980"/>
    </source>
</evidence>
<dbReference type="AlphaFoldDB" id="A0A0C1JTW7"/>